<evidence type="ECO:0000256" key="2">
    <source>
        <dbReference type="ARBA" id="ARBA00022737"/>
    </source>
</evidence>
<proteinExistence type="predicted"/>
<dbReference type="SMART" id="SM00054">
    <property type="entry name" value="EFh"/>
    <property type="match status" value="2"/>
</dbReference>
<dbReference type="InterPro" id="IPR050403">
    <property type="entry name" value="Myosin_RLC"/>
</dbReference>
<keyword evidence="3" id="KW-0106">Calcium</keyword>
<evidence type="ECO:0000259" key="4">
    <source>
        <dbReference type="PROSITE" id="PS50222"/>
    </source>
</evidence>
<dbReference type="Pfam" id="PF13405">
    <property type="entry name" value="EF-hand_6"/>
    <property type="match status" value="1"/>
</dbReference>
<keyword evidence="1" id="KW-0479">Metal-binding</keyword>
<dbReference type="InterPro" id="IPR018247">
    <property type="entry name" value="EF_Hand_1_Ca_BS"/>
</dbReference>
<keyword evidence="2" id="KW-0677">Repeat</keyword>
<dbReference type="OrthoDB" id="429467at2759"/>
<dbReference type="EMBL" id="MRZV01000214">
    <property type="protein sequence ID" value="PIK55456.1"/>
    <property type="molecule type" value="Genomic_DNA"/>
</dbReference>
<keyword evidence="6" id="KW-1185">Reference proteome</keyword>
<evidence type="ECO:0000313" key="6">
    <source>
        <dbReference type="Proteomes" id="UP000230750"/>
    </source>
</evidence>
<dbReference type="STRING" id="307972.A0A2G8L5B7"/>
<feature type="domain" description="EF-hand" evidence="4">
    <location>
        <begin position="66"/>
        <end position="99"/>
    </location>
</feature>
<sequence length="143" mass="16192">MASKKKSSGKTKKRAQRATSNVFAMFDQSQIQEFKEAFNLIDQNHDGFIDKEDLHDMLASMGTDPEETILNAFRLFDEDKKGFIGEDYLTNLLMTRGEHFTNDEIDAAYKGAPIDDEGNLDYGAFVRMIKHGTQDESLVKSDV</sequence>
<accession>A0A2G8L5B7</accession>
<dbReference type="SUPFAM" id="SSF47473">
    <property type="entry name" value="EF-hand"/>
    <property type="match status" value="1"/>
</dbReference>
<gene>
    <name evidence="5" type="ORF">BSL78_07616</name>
</gene>
<dbReference type="Gene3D" id="1.10.238.10">
    <property type="entry name" value="EF-hand"/>
    <property type="match status" value="2"/>
</dbReference>
<name>A0A2G8L5B7_STIJA</name>
<dbReference type="PROSITE" id="PS50222">
    <property type="entry name" value="EF_HAND_2"/>
    <property type="match status" value="2"/>
</dbReference>
<evidence type="ECO:0000256" key="3">
    <source>
        <dbReference type="ARBA" id="ARBA00022837"/>
    </source>
</evidence>
<reference evidence="5 6" key="1">
    <citation type="journal article" date="2017" name="PLoS Biol.">
        <title>The sea cucumber genome provides insights into morphological evolution and visceral regeneration.</title>
        <authorList>
            <person name="Zhang X."/>
            <person name="Sun L."/>
            <person name="Yuan J."/>
            <person name="Sun Y."/>
            <person name="Gao Y."/>
            <person name="Zhang L."/>
            <person name="Li S."/>
            <person name="Dai H."/>
            <person name="Hamel J.F."/>
            <person name="Liu C."/>
            <person name="Yu Y."/>
            <person name="Liu S."/>
            <person name="Lin W."/>
            <person name="Guo K."/>
            <person name="Jin S."/>
            <person name="Xu P."/>
            <person name="Storey K.B."/>
            <person name="Huan P."/>
            <person name="Zhang T."/>
            <person name="Zhou Y."/>
            <person name="Zhang J."/>
            <person name="Lin C."/>
            <person name="Li X."/>
            <person name="Xing L."/>
            <person name="Huo D."/>
            <person name="Sun M."/>
            <person name="Wang L."/>
            <person name="Mercier A."/>
            <person name="Li F."/>
            <person name="Yang H."/>
            <person name="Xiang J."/>
        </authorList>
    </citation>
    <scope>NUCLEOTIDE SEQUENCE [LARGE SCALE GENOMIC DNA]</scope>
    <source>
        <strain evidence="5">Shaxun</strain>
        <tissue evidence="5">Muscle</tissue>
    </source>
</reference>
<dbReference type="GO" id="GO:0005509">
    <property type="term" value="F:calcium ion binding"/>
    <property type="evidence" value="ECO:0007669"/>
    <property type="project" value="InterPro"/>
</dbReference>
<protein>
    <submittedName>
        <fullName evidence="5">Putative myosin regulatory light chain 12A</fullName>
    </submittedName>
</protein>
<dbReference type="Proteomes" id="UP000230750">
    <property type="component" value="Unassembled WGS sequence"/>
</dbReference>
<dbReference type="PANTHER" id="PTHR23049">
    <property type="entry name" value="MYOSIN REGULATORY LIGHT CHAIN 2"/>
    <property type="match status" value="1"/>
</dbReference>
<dbReference type="InterPro" id="IPR011992">
    <property type="entry name" value="EF-hand-dom_pair"/>
</dbReference>
<dbReference type="AlphaFoldDB" id="A0A2G8L5B7"/>
<dbReference type="PROSITE" id="PS00018">
    <property type="entry name" value="EF_HAND_1"/>
    <property type="match status" value="1"/>
</dbReference>
<dbReference type="InterPro" id="IPR002048">
    <property type="entry name" value="EF_hand_dom"/>
</dbReference>
<evidence type="ECO:0000256" key="1">
    <source>
        <dbReference type="ARBA" id="ARBA00022723"/>
    </source>
</evidence>
<feature type="domain" description="EF-hand" evidence="4">
    <location>
        <begin position="29"/>
        <end position="64"/>
    </location>
</feature>
<dbReference type="FunFam" id="1.10.238.10:FF:000007">
    <property type="entry name" value="Putative myosin regulatory light chain sqh"/>
    <property type="match status" value="1"/>
</dbReference>
<comment type="caution">
    <text evidence="5">The sequence shown here is derived from an EMBL/GenBank/DDBJ whole genome shotgun (WGS) entry which is preliminary data.</text>
</comment>
<evidence type="ECO:0000313" key="5">
    <source>
        <dbReference type="EMBL" id="PIK55456.1"/>
    </source>
</evidence>
<organism evidence="5 6">
    <name type="scientific">Stichopus japonicus</name>
    <name type="common">Sea cucumber</name>
    <dbReference type="NCBI Taxonomy" id="307972"/>
    <lineage>
        <taxon>Eukaryota</taxon>
        <taxon>Metazoa</taxon>
        <taxon>Echinodermata</taxon>
        <taxon>Eleutherozoa</taxon>
        <taxon>Echinozoa</taxon>
        <taxon>Holothuroidea</taxon>
        <taxon>Aspidochirotacea</taxon>
        <taxon>Aspidochirotida</taxon>
        <taxon>Stichopodidae</taxon>
        <taxon>Apostichopus</taxon>
    </lineage>
</organism>
<dbReference type="CDD" id="cd00051">
    <property type="entry name" value="EFh"/>
    <property type="match status" value="1"/>
</dbReference>